<proteinExistence type="predicted"/>
<dbReference type="EMBL" id="LUEZ02000090">
    <property type="protein sequence ID" value="RDB18636.1"/>
    <property type="molecule type" value="Genomic_DNA"/>
</dbReference>
<dbReference type="AlphaFoldDB" id="A0A369JII7"/>
<comment type="caution">
    <text evidence="1">The sequence shown here is derived from an EMBL/GenBank/DDBJ whole genome shotgun (WGS) entry which is preliminary data.</text>
</comment>
<evidence type="ECO:0000313" key="1">
    <source>
        <dbReference type="EMBL" id="RDB18636.1"/>
    </source>
</evidence>
<sequence>MVQSHLEYSATEASNLMCSSASNSQFDGKVVYSPALKVLLAMWHEAELTGIPESPKIIHWLLATQMDLFVYGCVHTDLIVWDIVAEAGHTEIKNHFINPPHFESGAPPSLRFPPHQPCPLSLRFYRRLLTDFPHTNAFSAQLPTCNNTHALNTHHQAIQCPILYLSSVVPEPRIDFPSLRNPLCLFFGRGSNIDSSVLFHAHDQHPLCPLHIAHAHYTNLNKQRTSQQPFEDERGFQSRVLKSYDTTGDDLQAATLLHDRAWGKRVRHAAAHHYFGEHSGQRCAYTSAGSGVDQGGGLVRTRWGTRSTPRHTTACGGWVTGGYGVHAYIRTFLSLPTSITLRVTSRGYAPLRNTHTLLTTMNREECVTAHRRRQDLGDLVLRNRGQTNTNTHLRRR</sequence>
<keyword evidence="2" id="KW-1185">Reference proteome</keyword>
<dbReference type="STRING" id="39966.A0A369JII7"/>
<name>A0A369JII7_HYPMA</name>
<gene>
    <name evidence="1" type="ORF">Hypma_014657</name>
</gene>
<organism evidence="1 2">
    <name type="scientific">Hypsizygus marmoreus</name>
    <name type="common">White beech mushroom</name>
    <name type="synonym">Agaricus marmoreus</name>
    <dbReference type="NCBI Taxonomy" id="39966"/>
    <lineage>
        <taxon>Eukaryota</taxon>
        <taxon>Fungi</taxon>
        <taxon>Dikarya</taxon>
        <taxon>Basidiomycota</taxon>
        <taxon>Agaricomycotina</taxon>
        <taxon>Agaricomycetes</taxon>
        <taxon>Agaricomycetidae</taxon>
        <taxon>Agaricales</taxon>
        <taxon>Tricholomatineae</taxon>
        <taxon>Lyophyllaceae</taxon>
        <taxon>Hypsizygus</taxon>
    </lineage>
</organism>
<protein>
    <submittedName>
        <fullName evidence="1">Uncharacterized protein</fullName>
    </submittedName>
</protein>
<evidence type="ECO:0000313" key="2">
    <source>
        <dbReference type="Proteomes" id="UP000076154"/>
    </source>
</evidence>
<reference evidence="1" key="1">
    <citation type="submission" date="2018-04" db="EMBL/GenBank/DDBJ databases">
        <title>Whole genome sequencing of Hypsizygus marmoreus.</title>
        <authorList>
            <person name="Choi I.-G."/>
            <person name="Min B."/>
            <person name="Kim J.-G."/>
            <person name="Kim S."/>
            <person name="Oh Y.-L."/>
            <person name="Kong W.-S."/>
            <person name="Park H."/>
            <person name="Jeong J."/>
            <person name="Song E.-S."/>
        </authorList>
    </citation>
    <scope>NUCLEOTIDE SEQUENCE [LARGE SCALE GENOMIC DNA]</scope>
    <source>
        <strain evidence="1">51987-8</strain>
    </source>
</reference>
<dbReference type="InParanoid" id="A0A369JII7"/>
<dbReference type="Proteomes" id="UP000076154">
    <property type="component" value="Unassembled WGS sequence"/>
</dbReference>
<accession>A0A369JII7</accession>